<keyword evidence="3" id="KW-0255">Endonuclease</keyword>
<dbReference type="InterPro" id="IPR005135">
    <property type="entry name" value="Endo/exonuclease/phosphatase"/>
</dbReference>
<dbReference type="EMBL" id="JBHSKG010000006">
    <property type="protein sequence ID" value="MFC5139202.1"/>
    <property type="molecule type" value="Genomic_DNA"/>
</dbReference>
<feature type="transmembrane region" description="Helical" evidence="1">
    <location>
        <begin position="37"/>
        <end position="60"/>
    </location>
</feature>
<comment type="caution">
    <text evidence="3">The sequence shown here is derived from an EMBL/GenBank/DDBJ whole genome shotgun (WGS) entry which is preliminary data.</text>
</comment>
<dbReference type="InterPro" id="IPR036691">
    <property type="entry name" value="Endo/exonu/phosph_ase_sf"/>
</dbReference>
<gene>
    <name evidence="3" type="ORF">ACFPK1_13240</name>
</gene>
<keyword evidence="1" id="KW-1133">Transmembrane helix</keyword>
<evidence type="ECO:0000313" key="3">
    <source>
        <dbReference type="EMBL" id="MFC5139202.1"/>
    </source>
</evidence>
<dbReference type="GO" id="GO:0004519">
    <property type="term" value="F:endonuclease activity"/>
    <property type="evidence" value="ECO:0007669"/>
    <property type="project" value="UniProtKB-KW"/>
</dbReference>
<reference evidence="4" key="1">
    <citation type="journal article" date="2019" name="Int. J. Syst. Evol. Microbiol.">
        <title>The Global Catalogue of Microorganisms (GCM) 10K type strain sequencing project: providing services to taxonomists for standard genome sequencing and annotation.</title>
        <authorList>
            <consortium name="The Broad Institute Genomics Platform"/>
            <consortium name="The Broad Institute Genome Sequencing Center for Infectious Disease"/>
            <person name="Wu L."/>
            <person name="Ma J."/>
        </authorList>
    </citation>
    <scope>NUCLEOTIDE SEQUENCE [LARGE SCALE GENOMIC DNA]</scope>
    <source>
        <strain evidence="4">XZYJ18</strain>
    </source>
</reference>
<accession>A0ABV9ZGA3</accession>
<feature type="transmembrane region" description="Helical" evidence="1">
    <location>
        <begin position="12"/>
        <end position="31"/>
    </location>
</feature>
<dbReference type="Pfam" id="PF03372">
    <property type="entry name" value="Exo_endo_phos"/>
    <property type="match status" value="1"/>
</dbReference>
<feature type="domain" description="Endonuclease/exonuclease/phosphatase" evidence="2">
    <location>
        <begin position="106"/>
        <end position="313"/>
    </location>
</feature>
<dbReference type="Gene3D" id="3.60.10.10">
    <property type="entry name" value="Endonuclease/exonuclease/phosphatase"/>
    <property type="match status" value="1"/>
</dbReference>
<evidence type="ECO:0000256" key="1">
    <source>
        <dbReference type="SAM" id="Phobius"/>
    </source>
</evidence>
<keyword evidence="4" id="KW-1185">Reference proteome</keyword>
<keyword evidence="1" id="KW-0472">Membrane</keyword>
<protein>
    <submittedName>
        <fullName evidence="3">Endonuclease/exonuclease/phosphatase family protein</fullName>
    </submittedName>
</protein>
<feature type="transmembrane region" description="Helical" evidence="1">
    <location>
        <begin position="67"/>
        <end position="86"/>
    </location>
</feature>
<keyword evidence="1" id="KW-0812">Transmembrane</keyword>
<evidence type="ECO:0000259" key="2">
    <source>
        <dbReference type="Pfam" id="PF03372"/>
    </source>
</evidence>
<name>A0ABV9ZGA3_9PSEU</name>
<organism evidence="3 4">
    <name type="scientific">Actinomycetospora rhizophila</name>
    <dbReference type="NCBI Taxonomy" id="1416876"/>
    <lineage>
        <taxon>Bacteria</taxon>
        <taxon>Bacillati</taxon>
        <taxon>Actinomycetota</taxon>
        <taxon>Actinomycetes</taxon>
        <taxon>Pseudonocardiales</taxon>
        <taxon>Pseudonocardiaceae</taxon>
        <taxon>Actinomycetospora</taxon>
    </lineage>
</organism>
<keyword evidence="3" id="KW-0378">Hydrolase</keyword>
<evidence type="ECO:0000313" key="4">
    <source>
        <dbReference type="Proteomes" id="UP001596175"/>
    </source>
</evidence>
<dbReference type="SUPFAM" id="SSF56219">
    <property type="entry name" value="DNase I-like"/>
    <property type="match status" value="1"/>
</dbReference>
<dbReference type="Proteomes" id="UP001596175">
    <property type="component" value="Unassembled WGS sequence"/>
</dbReference>
<dbReference type="RefSeq" id="WP_378021403.1">
    <property type="nucleotide sequence ID" value="NZ_JBHSKG010000006.1"/>
</dbReference>
<proteinExistence type="predicted"/>
<keyword evidence="3" id="KW-0540">Nuclease</keyword>
<sequence>MSPARRSRVVGLLLGVAAALVALWVPFWWWAPVGSPLVFGLLALTPVVAAVAVVVAAVCFLARRRAVGAVALVAALALLAVVVPRATDDGDPTVTPGPDSAPVTVATVNMKFGQARPDAVVGLVREQQVDVLGLQEVTPEAEQALAAAGLRGELPFVVSRAREGAGGTALLARHPLAPSGLVLREGVFSQVTARVLAPSGPVDVVVAHPAAPVFRDDAAGWAREITNLPGPAPLEGPPRLVIGDLNATLDHRPLRELLSSTWSDSAAAIGAGLQGTWPTDSTLPPFAAIDHVLVSGPVAPVDLTTRVLPGTDHAGVVVRLLVRDARVPVTPGA</sequence>